<evidence type="ECO:0000256" key="2">
    <source>
        <dbReference type="ARBA" id="ARBA00022448"/>
    </source>
</evidence>
<dbReference type="InterPro" id="IPR039426">
    <property type="entry name" value="TonB-dep_rcpt-like"/>
</dbReference>
<dbReference type="Proteomes" id="UP001231616">
    <property type="component" value="Unassembled WGS sequence"/>
</dbReference>
<evidence type="ECO:0000256" key="11">
    <source>
        <dbReference type="RuleBase" id="RU003357"/>
    </source>
</evidence>
<dbReference type="InterPro" id="IPR037066">
    <property type="entry name" value="Plug_dom_sf"/>
</dbReference>
<dbReference type="PROSITE" id="PS01156">
    <property type="entry name" value="TONB_DEPENDENT_REC_2"/>
    <property type="match status" value="1"/>
</dbReference>
<evidence type="ECO:0000256" key="10">
    <source>
        <dbReference type="PROSITE-ProRule" id="PRU10144"/>
    </source>
</evidence>
<comment type="subcellular location">
    <subcellularLocation>
        <location evidence="1 9">Cell outer membrane</location>
        <topology evidence="1 9">Multi-pass membrane protein</topology>
    </subcellularLocation>
</comment>
<dbReference type="Gene3D" id="2.170.130.10">
    <property type="entry name" value="TonB-dependent receptor, plug domain"/>
    <property type="match status" value="1"/>
</dbReference>
<keyword evidence="15" id="KW-0675">Receptor</keyword>
<evidence type="ECO:0000256" key="6">
    <source>
        <dbReference type="ARBA" id="ARBA00023077"/>
    </source>
</evidence>
<feature type="short sequence motif" description="TonB C-terminal box" evidence="10">
    <location>
        <begin position="679"/>
        <end position="696"/>
    </location>
</feature>
<feature type="domain" description="TonB-dependent receptor-like beta-barrel" evidence="13">
    <location>
        <begin position="239"/>
        <end position="667"/>
    </location>
</feature>
<evidence type="ECO:0000256" key="3">
    <source>
        <dbReference type="ARBA" id="ARBA00022452"/>
    </source>
</evidence>
<keyword evidence="16" id="KW-1185">Reference proteome</keyword>
<dbReference type="RefSeq" id="WP_305893798.1">
    <property type="nucleotide sequence ID" value="NZ_JAUZVZ010000012.1"/>
</dbReference>
<keyword evidence="7 9" id="KW-0472">Membrane</keyword>
<organism evidence="15 16">
    <name type="scientific">Alkalimonas collagenimarina</name>
    <dbReference type="NCBI Taxonomy" id="400390"/>
    <lineage>
        <taxon>Bacteria</taxon>
        <taxon>Pseudomonadati</taxon>
        <taxon>Pseudomonadota</taxon>
        <taxon>Gammaproteobacteria</taxon>
        <taxon>Alkalimonas</taxon>
    </lineage>
</organism>
<keyword evidence="4 9" id="KW-0812">Transmembrane</keyword>
<dbReference type="CDD" id="cd01347">
    <property type="entry name" value="ligand_gated_channel"/>
    <property type="match status" value="1"/>
</dbReference>
<accession>A0ABT9GZR4</accession>
<evidence type="ECO:0000259" key="13">
    <source>
        <dbReference type="Pfam" id="PF00593"/>
    </source>
</evidence>
<gene>
    <name evidence="15" type="ORF">Q3O60_10075</name>
</gene>
<keyword evidence="6 11" id="KW-0798">TonB box</keyword>
<evidence type="ECO:0000256" key="12">
    <source>
        <dbReference type="SAM" id="SignalP"/>
    </source>
</evidence>
<dbReference type="InterPro" id="IPR036942">
    <property type="entry name" value="Beta-barrel_TonB_sf"/>
</dbReference>
<dbReference type="InterPro" id="IPR012910">
    <property type="entry name" value="Plug_dom"/>
</dbReference>
<keyword evidence="3 9" id="KW-1134">Transmembrane beta strand</keyword>
<keyword evidence="5 12" id="KW-0732">Signal</keyword>
<sequence length="696" mass="75945">MSAIPSFTPTKLALALALATAPLAVIAEQAQDAEQRAENSKSASPTIEVIRIKGDQLSHAYLETGTVTLISRQQIDAIQPLSTEDVLRRVPGINIKGEDETSIVANFGLRGLSASESKSLLLEDGVPVAPGLFIGNDRYFNPRIQRVDQVEILKGSASLRYGPSTIGGVVNYITKTPDDGVKLSGRVGSFNMREASIEAGGRNASGDGYAGVVATHATSDGFMDKGYEMSDVMVKAGTAIGDNQRVGVKFSYHENDANISYRGLFVNDYLAGERYNPAPDDWYLQDRTSFDLNHELTISDNMTLKTLVYWSDVSRDYWRYNVDTAASNAAGRWVYTDDLTGNNRSFERFGVETRLSVAYQLGDMAADTEFGLRLMREESNDMRIRATRQSDRTGVNDRHIVDSADSYAAYVQSRIELTERLAVTPGLRVESYEQDRVVLTQNNDSAKTSNTEFLPGVGATFELTPAAQLYGGVYRAFSPASNGVALDGLTDQKLDGERATNYEVGIRGSEGQLSYEVAAFVMDFSNQVVTGNSDPNLSQSNAGKTEHRGMEFALAYDFGAGFSMDTNATWIPTSKFKTGDHQGNRLPYAPKFMANIGLNYSADKLTAALTAHHRGEQYGDPSNQVELPAGAGGGIWGGLLPAYTVLDLTAQYRVVDGFTVFGAVKNLTDKQYISGLRQGIYVGPERSFEVGFRYRF</sequence>
<keyword evidence="2 9" id="KW-0813">Transport</keyword>
<evidence type="ECO:0000256" key="8">
    <source>
        <dbReference type="ARBA" id="ARBA00023237"/>
    </source>
</evidence>
<reference evidence="15 16" key="1">
    <citation type="submission" date="2023-08" db="EMBL/GenBank/DDBJ databases">
        <authorList>
            <person name="Joshi A."/>
            <person name="Thite S."/>
        </authorList>
    </citation>
    <scope>NUCLEOTIDE SEQUENCE [LARGE SCALE GENOMIC DNA]</scope>
    <source>
        <strain evidence="15 16">AC40</strain>
    </source>
</reference>
<dbReference type="Gene3D" id="2.40.170.20">
    <property type="entry name" value="TonB-dependent receptor, beta-barrel domain"/>
    <property type="match status" value="1"/>
</dbReference>
<feature type="chain" id="PRO_5046156317" evidence="12">
    <location>
        <begin position="28"/>
        <end position="696"/>
    </location>
</feature>
<dbReference type="PANTHER" id="PTHR30442:SF0">
    <property type="entry name" value="FE(3+) DICITRATE TRANSPORT PROTEIN FECA"/>
    <property type="match status" value="1"/>
</dbReference>
<dbReference type="Pfam" id="PF07715">
    <property type="entry name" value="Plug"/>
    <property type="match status" value="1"/>
</dbReference>
<evidence type="ECO:0000256" key="4">
    <source>
        <dbReference type="ARBA" id="ARBA00022692"/>
    </source>
</evidence>
<proteinExistence type="inferred from homology"/>
<dbReference type="EMBL" id="JAUZVZ010000012">
    <property type="protein sequence ID" value="MDP4536535.1"/>
    <property type="molecule type" value="Genomic_DNA"/>
</dbReference>
<evidence type="ECO:0000259" key="14">
    <source>
        <dbReference type="Pfam" id="PF07715"/>
    </source>
</evidence>
<feature type="signal peptide" evidence="12">
    <location>
        <begin position="1"/>
        <end position="27"/>
    </location>
</feature>
<dbReference type="Pfam" id="PF00593">
    <property type="entry name" value="TonB_dep_Rec_b-barrel"/>
    <property type="match status" value="1"/>
</dbReference>
<feature type="domain" description="TonB-dependent receptor plug" evidence="14">
    <location>
        <begin position="64"/>
        <end position="169"/>
    </location>
</feature>
<evidence type="ECO:0000256" key="1">
    <source>
        <dbReference type="ARBA" id="ARBA00004571"/>
    </source>
</evidence>
<dbReference type="SUPFAM" id="SSF56935">
    <property type="entry name" value="Porins"/>
    <property type="match status" value="1"/>
</dbReference>
<evidence type="ECO:0000256" key="9">
    <source>
        <dbReference type="PROSITE-ProRule" id="PRU01360"/>
    </source>
</evidence>
<protein>
    <submittedName>
        <fullName evidence="15">TonB-dependent receptor</fullName>
    </submittedName>
</protein>
<dbReference type="PROSITE" id="PS52016">
    <property type="entry name" value="TONB_DEPENDENT_REC_3"/>
    <property type="match status" value="1"/>
</dbReference>
<evidence type="ECO:0000256" key="7">
    <source>
        <dbReference type="ARBA" id="ARBA00023136"/>
    </source>
</evidence>
<dbReference type="InterPro" id="IPR000531">
    <property type="entry name" value="Beta-barrel_TonB"/>
</dbReference>
<evidence type="ECO:0000313" key="15">
    <source>
        <dbReference type="EMBL" id="MDP4536535.1"/>
    </source>
</evidence>
<dbReference type="PANTHER" id="PTHR30442">
    <property type="entry name" value="IRON III DICITRATE TRANSPORT PROTEIN FECA"/>
    <property type="match status" value="1"/>
</dbReference>
<dbReference type="InterPro" id="IPR010917">
    <property type="entry name" value="TonB_rcpt_CS"/>
</dbReference>
<comment type="similarity">
    <text evidence="9 11">Belongs to the TonB-dependent receptor family.</text>
</comment>
<comment type="caution">
    <text evidence="15">The sequence shown here is derived from an EMBL/GenBank/DDBJ whole genome shotgun (WGS) entry which is preliminary data.</text>
</comment>
<evidence type="ECO:0000313" key="16">
    <source>
        <dbReference type="Proteomes" id="UP001231616"/>
    </source>
</evidence>
<evidence type="ECO:0000256" key="5">
    <source>
        <dbReference type="ARBA" id="ARBA00022729"/>
    </source>
</evidence>
<keyword evidence="8 9" id="KW-0998">Cell outer membrane</keyword>
<name>A0ABT9GZR4_9GAMM</name>